<evidence type="ECO:0000313" key="2">
    <source>
        <dbReference type="Proteomes" id="UP000027195"/>
    </source>
</evidence>
<dbReference type="EMBL" id="KL198044">
    <property type="protein sequence ID" value="KDQ13333.1"/>
    <property type="molecule type" value="Genomic_DNA"/>
</dbReference>
<proteinExistence type="predicted"/>
<protein>
    <recommendedName>
        <fullName evidence="3">MalT-like TPR region domain-containing protein</fullName>
    </recommendedName>
</protein>
<evidence type="ECO:0008006" key="3">
    <source>
        <dbReference type="Google" id="ProtNLM"/>
    </source>
</evidence>
<dbReference type="STRING" id="930990.A0A067MC86"/>
<reference evidence="2" key="1">
    <citation type="journal article" date="2014" name="Proc. Natl. Acad. Sci. U.S.A.">
        <title>Extensive sampling of basidiomycete genomes demonstrates inadequacy of the white-rot/brown-rot paradigm for wood decay fungi.</title>
        <authorList>
            <person name="Riley R."/>
            <person name="Salamov A.A."/>
            <person name="Brown D.W."/>
            <person name="Nagy L.G."/>
            <person name="Floudas D."/>
            <person name="Held B.W."/>
            <person name="Levasseur A."/>
            <person name="Lombard V."/>
            <person name="Morin E."/>
            <person name="Otillar R."/>
            <person name="Lindquist E.A."/>
            <person name="Sun H."/>
            <person name="LaButti K.M."/>
            <person name="Schmutz J."/>
            <person name="Jabbour D."/>
            <person name="Luo H."/>
            <person name="Baker S.E."/>
            <person name="Pisabarro A.G."/>
            <person name="Walton J.D."/>
            <person name="Blanchette R.A."/>
            <person name="Henrissat B."/>
            <person name="Martin F."/>
            <person name="Cullen D."/>
            <person name="Hibbett D.S."/>
            <person name="Grigoriev I.V."/>
        </authorList>
    </citation>
    <scope>NUCLEOTIDE SEQUENCE [LARGE SCALE GENOMIC DNA]</scope>
    <source>
        <strain evidence="2">FD-172 SS1</strain>
    </source>
</reference>
<dbReference type="Proteomes" id="UP000027195">
    <property type="component" value="Unassembled WGS sequence"/>
</dbReference>
<accession>A0A067MC86</accession>
<dbReference type="PANTHER" id="PTHR28142">
    <property type="entry name" value="MITOCHONDRIAL INNER MEMBRANE I-AAA PROTEASE SUPERCOMPLEX SUBUNIT MGR3-RELATED"/>
    <property type="match status" value="1"/>
</dbReference>
<dbReference type="Gene3D" id="1.25.40.10">
    <property type="entry name" value="Tetratricopeptide repeat domain"/>
    <property type="match status" value="1"/>
</dbReference>
<sequence length="394" mass="43169">MAPKINSSHFSCFCIGTAGKAVVCPTNWRTFHGADGLWAWSYVLRYEFYTSMTVWPKELRPDLRAAVKAKHQNDLDLSEKYFRTAWGKAAALSDPEAVLGSNHLLKTSGIAVALGDVLEQNNKLADAYNVYCAAYEALHRSKLSEEKLEPSEMKRSIGIALKLGEIAGRLRRDDDEEAWLVCSFEETLKAIRGDAALAGVSTISSRTGDIRDDGQIALDDLDLPEWLNKAELGAVTERLGEFYARKGNAEYAVPLYLQAISLLIPPTAKEDGTSVTPENRCRGAMLMNNLASLLVSSNASVPQARAWAAKAFEVTLKARKDVPGEERLLECEHVLVAALFNLGMLDEMEGKLDEAKDRYSSALGHSRGIGMKEGVKEAQLALRRIGGSTTSKKS</sequence>
<gene>
    <name evidence="1" type="ORF">BOTBODRAFT_175646</name>
</gene>
<dbReference type="InterPro" id="IPR040201">
    <property type="entry name" value="Mrg3-like"/>
</dbReference>
<dbReference type="OrthoDB" id="10050400at2759"/>
<dbReference type="SUPFAM" id="SSF48452">
    <property type="entry name" value="TPR-like"/>
    <property type="match status" value="1"/>
</dbReference>
<dbReference type="InParanoid" id="A0A067MC86"/>
<evidence type="ECO:0000313" key="1">
    <source>
        <dbReference type="EMBL" id="KDQ13333.1"/>
    </source>
</evidence>
<organism evidence="1 2">
    <name type="scientific">Botryobasidium botryosum (strain FD-172 SS1)</name>
    <dbReference type="NCBI Taxonomy" id="930990"/>
    <lineage>
        <taxon>Eukaryota</taxon>
        <taxon>Fungi</taxon>
        <taxon>Dikarya</taxon>
        <taxon>Basidiomycota</taxon>
        <taxon>Agaricomycotina</taxon>
        <taxon>Agaricomycetes</taxon>
        <taxon>Cantharellales</taxon>
        <taxon>Botryobasidiaceae</taxon>
        <taxon>Botryobasidium</taxon>
    </lineage>
</organism>
<dbReference type="PANTHER" id="PTHR28142:SF1">
    <property type="entry name" value="MITOCHONDRIAL INNER MEMBRANE I-AAA PROTEASE SUPERCOMPLEX SUBUNIT MGR3-RELATED"/>
    <property type="match status" value="1"/>
</dbReference>
<dbReference type="InterPro" id="IPR011990">
    <property type="entry name" value="TPR-like_helical_dom_sf"/>
</dbReference>
<dbReference type="AlphaFoldDB" id="A0A067MC86"/>
<dbReference type="HOGENOM" id="CLU_024205_0_0_1"/>
<name>A0A067MC86_BOTB1</name>
<keyword evidence="2" id="KW-1185">Reference proteome</keyword>